<dbReference type="Pfam" id="PF00646">
    <property type="entry name" value="F-box"/>
    <property type="match status" value="1"/>
</dbReference>
<dbReference type="Proteomes" id="UP000772434">
    <property type="component" value="Unassembled WGS sequence"/>
</dbReference>
<comment type="caution">
    <text evidence="3">The sequence shown here is derived from an EMBL/GenBank/DDBJ whole genome shotgun (WGS) entry which is preliminary data.</text>
</comment>
<evidence type="ECO:0000259" key="2">
    <source>
        <dbReference type="PROSITE" id="PS50181"/>
    </source>
</evidence>
<dbReference type="EMBL" id="JADNRY010000027">
    <property type="protein sequence ID" value="KAF9072094.1"/>
    <property type="molecule type" value="Genomic_DNA"/>
</dbReference>
<sequence length="639" mass="74005">MDYTSPNKKRRISYDTPSVAPEKRRRVVSTTRGRKSTKAAMILEIPLEIVHEILSYLEPYDILRLARTSKNVRRLLTSRTSGFMWRRARLNADNVPPLPADLSEPAYANLLFYTNCSFCEGRGARPIWECRVRCCKKCFQNKFIPEMSLSTSYYSLLHKHRLMSVIPKANTEFRRGAHLYIEALDQYNAELSSIEDDVEAIEQWISHKIEQYNTTKNHSRDCAAWEIGRKDRQTMERWNARQDRIKWIDERATGEGWGVEVQSFRSLRGFPVGKWVSNHASINRKAKSALTDVEWAKIKPMILQSLHSQRETLTREAMRRRLHLLQEAFDQHYSQTLLLHNIVFPSLGDLVTTDGPIKRLIEETPLDRTPPWFNPISDNTSFFSEIFPYSPVFSEFIRKWRFEKEMELFRILCKAVPTTSDGSALCLATTVFKCNASGCGEALYYPEVFWHSCATAYDFTPDVAASASDLTWPLEGISDSSLVGTIHVAGDTFDGCKMLKTKWWNAGGNRISFHHRASDIARRLLDNDTHLDASKTTIQQIRTWNPIICCKTCSWRRLYWTDLLRHEDVEIHDCVIQWPTSDQQTDGFGLSNSWVYASRCGFCDILLHPNALYAHLLSQHRCSKLDGYWYMDFHNRLPV</sequence>
<feature type="compositionally biased region" description="Basic residues" evidence="1">
    <location>
        <begin position="23"/>
        <end position="32"/>
    </location>
</feature>
<accession>A0A9P5UAK3</accession>
<keyword evidence="4" id="KW-1185">Reference proteome</keyword>
<dbReference type="SUPFAM" id="SSF81383">
    <property type="entry name" value="F-box domain"/>
    <property type="match status" value="1"/>
</dbReference>
<dbReference type="InterPro" id="IPR001810">
    <property type="entry name" value="F-box_dom"/>
</dbReference>
<dbReference type="PROSITE" id="PS50181">
    <property type="entry name" value="FBOX"/>
    <property type="match status" value="1"/>
</dbReference>
<dbReference type="InterPro" id="IPR036047">
    <property type="entry name" value="F-box-like_dom_sf"/>
</dbReference>
<organism evidence="3 4">
    <name type="scientific">Rhodocollybia butyracea</name>
    <dbReference type="NCBI Taxonomy" id="206335"/>
    <lineage>
        <taxon>Eukaryota</taxon>
        <taxon>Fungi</taxon>
        <taxon>Dikarya</taxon>
        <taxon>Basidiomycota</taxon>
        <taxon>Agaricomycotina</taxon>
        <taxon>Agaricomycetes</taxon>
        <taxon>Agaricomycetidae</taxon>
        <taxon>Agaricales</taxon>
        <taxon>Marasmiineae</taxon>
        <taxon>Omphalotaceae</taxon>
        <taxon>Rhodocollybia</taxon>
    </lineage>
</organism>
<name>A0A9P5UAK3_9AGAR</name>
<proteinExistence type="predicted"/>
<evidence type="ECO:0000313" key="3">
    <source>
        <dbReference type="EMBL" id="KAF9072094.1"/>
    </source>
</evidence>
<feature type="region of interest" description="Disordered" evidence="1">
    <location>
        <begin position="1"/>
        <end position="32"/>
    </location>
</feature>
<gene>
    <name evidence="3" type="ORF">BDP27DRAFT_1321061</name>
</gene>
<dbReference type="OrthoDB" id="2322499at2759"/>
<feature type="domain" description="F-box" evidence="2">
    <location>
        <begin position="39"/>
        <end position="88"/>
    </location>
</feature>
<dbReference type="Gene3D" id="1.20.1280.50">
    <property type="match status" value="1"/>
</dbReference>
<protein>
    <recommendedName>
        <fullName evidence="2">F-box domain-containing protein</fullName>
    </recommendedName>
</protein>
<evidence type="ECO:0000256" key="1">
    <source>
        <dbReference type="SAM" id="MobiDB-lite"/>
    </source>
</evidence>
<evidence type="ECO:0000313" key="4">
    <source>
        <dbReference type="Proteomes" id="UP000772434"/>
    </source>
</evidence>
<dbReference type="AlphaFoldDB" id="A0A9P5UAK3"/>
<dbReference type="SMART" id="SM00256">
    <property type="entry name" value="FBOX"/>
    <property type="match status" value="1"/>
</dbReference>
<reference evidence="3" key="1">
    <citation type="submission" date="2020-11" db="EMBL/GenBank/DDBJ databases">
        <authorList>
            <consortium name="DOE Joint Genome Institute"/>
            <person name="Ahrendt S."/>
            <person name="Riley R."/>
            <person name="Andreopoulos W."/>
            <person name="Labutti K."/>
            <person name="Pangilinan J."/>
            <person name="Ruiz-Duenas F.J."/>
            <person name="Barrasa J.M."/>
            <person name="Sanchez-Garcia M."/>
            <person name="Camarero S."/>
            <person name="Miyauchi S."/>
            <person name="Serrano A."/>
            <person name="Linde D."/>
            <person name="Babiker R."/>
            <person name="Drula E."/>
            <person name="Ayuso-Fernandez I."/>
            <person name="Pacheco R."/>
            <person name="Padilla G."/>
            <person name="Ferreira P."/>
            <person name="Barriuso J."/>
            <person name="Kellner H."/>
            <person name="Castanera R."/>
            <person name="Alfaro M."/>
            <person name="Ramirez L."/>
            <person name="Pisabarro A.G."/>
            <person name="Kuo A."/>
            <person name="Tritt A."/>
            <person name="Lipzen A."/>
            <person name="He G."/>
            <person name="Yan M."/>
            <person name="Ng V."/>
            <person name="Cullen D."/>
            <person name="Martin F."/>
            <person name="Rosso M.-N."/>
            <person name="Henrissat B."/>
            <person name="Hibbett D."/>
            <person name="Martinez A.T."/>
            <person name="Grigoriev I.V."/>
        </authorList>
    </citation>
    <scope>NUCLEOTIDE SEQUENCE</scope>
    <source>
        <strain evidence="3">AH 40177</strain>
    </source>
</reference>